<feature type="domain" description="Apple" evidence="3">
    <location>
        <begin position="608"/>
        <end position="688"/>
    </location>
</feature>
<accession>A0ABZ2WZN3</accession>
<dbReference type="EMBL" id="CP151262">
    <property type="protein sequence ID" value="WZH45218.1"/>
    <property type="molecule type" value="Genomic_DNA"/>
</dbReference>
<dbReference type="PROSITE" id="PS50948">
    <property type="entry name" value="PAN"/>
    <property type="match status" value="4"/>
</dbReference>
<keyword evidence="5" id="KW-1185">Reference proteome</keyword>
<feature type="domain" description="Apple" evidence="3">
    <location>
        <begin position="82"/>
        <end position="157"/>
    </location>
</feature>
<proteinExistence type="predicted"/>
<feature type="domain" description="Apple" evidence="3">
    <location>
        <begin position="500"/>
        <end position="578"/>
    </location>
</feature>
<gene>
    <name evidence="4" type="ORF">QYS62_006260</name>
</gene>
<sequence length="701" mass="71452">MPSTKVFAAVLAALAMPMVNAGPCKPVKPVTTSGSTDAIITTTGLTTGGTEAATGTTEIVATTTAAAACTHFTPLVPQPADCGKKGFASNDEGKTIGLPIIAETSADCGNKCGMTVGCKSFSHIATTCSLFKVPVSELGFVESQQSMTALFYDLENCFGCGDEPGATSGAETATSGTETATSGTETAATGSPTETSATSGAQADTTTATAAGTTDTAVTTTAAATTTTDAACTAYTLVPNAPATNCAKKGKAITPQIIQTETVEDLDACSLKCGNYVNDLLPSVVCRSFSFKASTNSCTLYKVKISDMNVVSCSITDEQDFYDFDVCYSCQEGGASTTEAATTTAQSAATTETAGTTTETGSGFATTTVAGTTTAAESDSATTTAAGTTTAAESTGTTTAAESTGTTTAAESTGTTTAAESVGTTTTAEAAGTTTTADAGVSTTAAETTTAQSTTEGITTTTEGITTTTEAATTTAEPTTTTAAPVCTNYIIKPNAPSSCGKQGKVSCRSNQKLGQPSTSESSAACGKTCGNTDGCKAFSWTYKLRSQSTCQLYSAPLSELSFTPCNTGTKFYDLDTCFTCSNTPTPNPPTPNPPATCSKYVPTFETCSKDTHCGTRGEICNETRIYTTVDNSCLENCAKSCIQYGAECKYFSYKAADMFGAAKCKLYKAGKITYKSYSSTKFYEQKCFKCKETLAVKKAT</sequence>
<feature type="domain" description="Apple" evidence="3">
    <location>
        <begin position="246"/>
        <end position="327"/>
    </location>
</feature>
<keyword evidence="2" id="KW-0732">Signal</keyword>
<reference evidence="4 5" key="1">
    <citation type="submission" date="2024-04" db="EMBL/GenBank/DDBJ databases">
        <title>Complete genome sequence of Fusarium acuminatum.</title>
        <authorList>
            <person name="Lan B."/>
        </authorList>
    </citation>
    <scope>NUCLEOTIDE SEQUENCE [LARGE SCALE GENOMIC DNA]</scope>
    <source>
        <strain evidence="4">1A</strain>
    </source>
</reference>
<organism evidence="4 5">
    <name type="scientific">Fusarium acuminatum</name>
    <dbReference type="NCBI Taxonomy" id="5515"/>
    <lineage>
        <taxon>Eukaryota</taxon>
        <taxon>Fungi</taxon>
        <taxon>Dikarya</taxon>
        <taxon>Ascomycota</taxon>
        <taxon>Pezizomycotina</taxon>
        <taxon>Sordariomycetes</taxon>
        <taxon>Hypocreomycetidae</taxon>
        <taxon>Hypocreales</taxon>
        <taxon>Nectriaceae</taxon>
        <taxon>Fusarium</taxon>
        <taxon>Fusarium tricinctum species complex</taxon>
    </lineage>
</organism>
<feature type="region of interest" description="Disordered" evidence="1">
    <location>
        <begin position="373"/>
        <end position="479"/>
    </location>
</feature>
<evidence type="ECO:0000313" key="4">
    <source>
        <dbReference type="EMBL" id="WZH45218.1"/>
    </source>
</evidence>
<evidence type="ECO:0000313" key="5">
    <source>
        <dbReference type="Proteomes" id="UP001489902"/>
    </source>
</evidence>
<feature type="signal peptide" evidence="2">
    <location>
        <begin position="1"/>
        <end position="21"/>
    </location>
</feature>
<dbReference type="Proteomes" id="UP001489902">
    <property type="component" value="Chromosome 3"/>
</dbReference>
<feature type="chain" id="PRO_5047550701" description="Apple domain-containing protein" evidence="2">
    <location>
        <begin position="22"/>
        <end position="701"/>
    </location>
</feature>
<name>A0ABZ2WZN3_9HYPO</name>
<evidence type="ECO:0000259" key="3">
    <source>
        <dbReference type="PROSITE" id="PS50948"/>
    </source>
</evidence>
<evidence type="ECO:0000256" key="1">
    <source>
        <dbReference type="SAM" id="MobiDB-lite"/>
    </source>
</evidence>
<feature type="region of interest" description="Disordered" evidence="1">
    <location>
        <begin position="346"/>
        <end position="365"/>
    </location>
</feature>
<protein>
    <recommendedName>
        <fullName evidence="3">Apple domain-containing protein</fullName>
    </recommendedName>
</protein>
<feature type="region of interest" description="Disordered" evidence="1">
    <location>
        <begin position="168"/>
        <end position="207"/>
    </location>
</feature>
<dbReference type="InterPro" id="IPR003609">
    <property type="entry name" value="Pan_app"/>
</dbReference>
<evidence type="ECO:0000256" key="2">
    <source>
        <dbReference type="SAM" id="SignalP"/>
    </source>
</evidence>
<dbReference type="Pfam" id="PF00024">
    <property type="entry name" value="PAN_1"/>
    <property type="match status" value="1"/>
</dbReference>